<dbReference type="NCBIfam" id="TIGR02604">
    <property type="entry name" value="Piru_Ver_Nterm"/>
    <property type="match status" value="1"/>
</dbReference>
<evidence type="ECO:0000256" key="2">
    <source>
        <dbReference type="ARBA" id="ARBA00022723"/>
    </source>
</evidence>
<dbReference type="PANTHER" id="PTHR33546">
    <property type="entry name" value="LARGE, MULTIFUNCTIONAL SECRETED PROTEIN-RELATED"/>
    <property type="match status" value="1"/>
</dbReference>
<dbReference type="OrthoDB" id="225269at2"/>
<dbReference type="PANTHER" id="PTHR33546:SF1">
    <property type="entry name" value="LARGE, MULTIFUNCTIONAL SECRETED PROTEIN"/>
    <property type="match status" value="1"/>
</dbReference>
<dbReference type="GO" id="GO:0020037">
    <property type="term" value="F:heme binding"/>
    <property type="evidence" value="ECO:0007669"/>
    <property type="project" value="InterPro"/>
</dbReference>
<dbReference type="InterPro" id="IPR011041">
    <property type="entry name" value="Quinoprot_gluc/sorb_DH_b-prop"/>
</dbReference>
<proteinExistence type="predicted"/>
<evidence type="ECO:0000313" key="7">
    <source>
        <dbReference type="EMBL" id="TWU34993.1"/>
    </source>
</evidence>
<organism evidence="7 8">
    <name type="scientific">Novipirellula artificiosorum</name>
    <dbReference type="NCBI Taxonomy" id="2528016"/>
    <lineage>
        <taxon>Bacteria</taxon>
        <taxon>Pseudomonadati</taxon>
        <taxon>Planctomycetota</taxon>
        <taxon>Planctomycetia</taxon>
        <taxon>Pirellulales</taxon>
        <taxon>Pirellulaceae</taxon>
        <taxon>Novipirellula</taxon>
    </lineage>
</organism>
<dbReference type="GO" id="GO:0009055">
    <property type="term" value="F:electron transfer activity"/>
    <property type="evidence" value="ECO:0007669"/>
    <property type="project" value="InterPro"/>
</dbReference>
<evidence type="ECO:0000259" key="6">
    <source>
        <dbReference type="PROSITE" id="PS51007"/>
    </source>
</evidence>
<dbReference type="SUPFAM" id="SSF46626">
    <property type="entry name" value="Cytochrome c"/>
    <property type="match status" value="1"/>
</dbReference>
<dbReference type="InterPro" id="IPR055557">
    <property type="entry name" value="DUF7133"/>
</dbReference>
<feature type="domain" description="Cytochrome c" evidence="6">
    <location>
        <begin position="897"/>
        <end position="1029"/>
    </location>
</feature>
<dbReference type="InterPro" id="IPR013427">
    <property type="entry name" value="Haem-bd_dom_put"/>
</dbReference>
<keyword evidence="1 4" id="KW-0349">Heme</keyword>
<reference evidence="7 8" key="1">
    <citation type="submission" date="2019-02" db="EMBL/GenBank/DDBJ databases">
        <title>Deep-cultivation of Planctomycetes and their phenomic and genomic characterization uncovers novel biology.</title>
        <authorList>
            <person name="Wiegand S."/>
            <person name="Jogler M."/>
            <person name="Boedeker C."/>
            <person name="Pinto D."/>
            <person name="Vollmers J."/>
            <person name="Rivas-Marin E."/>
            <person name="Kohn T."/>
            <person name="Peeters S.H."/>
            <person name="Heuer A."/>
            <person name="Rast P."/>
            <person name="Oberbeckmann S."/>
            <person name="Bunk B."/>
            <person name="Jeske O."/>
            <person name="Meyerdierks A."/>
            <person name="Storesund J.E."/>
            <person name="Kallscheuer N."/>
            <person name="Luecker S."/>
            <person name="Lage O.M."/>
            <person name="Pohl T."/>
            <person name="Merkel B.J."/>
            <person name="Hornburger P."/>
            <person name="Mueller R.-W."/>
            <person name="Bruemmer F."/>
            <person name="Labrenz M."/>
            <person name="Spormann A.M."/>
            <person name="Op Den Camp H."/>
            <person name="Overmann J."/>
            <person name="Amann R."/>
            <person name="Jetten M.S.M."/>
            <person name="Mascher T."/>
            <person name="Medema M.H."/>
            <person name="Devos D.P."/>
            <person name="Kaster A.-K."/>
            <person name="Ovreas L."/>
            <person name="Rohde M."/>
            <person name="Galperin M.Y."/>
            <person name="Jogler C."/>
        </authorList>
    </citation>
    <scope>NUCLEOTIDE SEQUENCE [LARGE SCALE GENOMIC DNA]</scope>
    <source>
        <strain evidence="7 8">Poly41</strain>
    </source>
</reference>
<feature type="signal peptide" evidence="5">
    <location>
        <begin position="1"/>
        <end position="25"/>
    </location>
</feature>
<dbReference type="Proteomes" id="UP000319143">
    <property type="component" value="Unassembled WGS sequence"/>
</dbReference>
<dbReference type="RefSeq" id="WP_146528409.1">
    <property type="nucleotide sequence ID" value="NZ_SJPV01000007.1"/>
</dbReference>
<dbReference type="EMBL" id="SJPV01000007">
    <property type="protein sequence ID" value="TWU34993.1"/>
    <property type="molecule type" value="Genomic_DNA"/>
</dbReference>
<keyword evidence="3 4" id="KW-0408">Iron</keyword>
<evidence type="ECO:0000256" key="5">
    <source>
        <dbReference type="SAM" id="SignalP"/>
    </source>
</evidence>
<dbReference type="SUPFAM" id="SSF50952">
    <property type="entry name" value="Soluble quinoprotein glucose dehydrogenase"/>
    <property type="match status" value="1"/>
</dbReference>
<dbReference type="Pfam" id="PF23500">
    <property type="entry name" value="DUF7133"/>
    <property type="match status" value="1"/>
</dbReference>
<dbReference type="GO" id="GO:0046872">
    <property type="term" value="F:metal ion binding"/>
    <property type="evidence" value="ECO:0007669"/>
    <property type="project" value="UniProtKB-KW"/>
</dbReference>
<dbReference type="NCBIfam" id="TIGR02603">
    <property type="entry name" value="CxxCH_TIGR02603"/>
    <property type="match status" value="1"/>
</dbReference>
<name>A0A5C6DCP0_9BACT</name>
<keyword evidence="2 4" id="KW-0479">Metal-binding</keyword>
<evidence type="ECO:0000313" key="8">
    <source>
        <dbReference type="Proteomes" id="UP000319143"/>
    </source>
</evidence>
<gene>
    <name evidence="7" type="ORF">Poly41_41370</name>
</gene>
<dbReference type="AlphaFoldDB" id="A0A5C6DCP0"/>
<sequence precursor="true">MPLRTVILASSFVALVLFIPSAWSADEFPVPFNTEPDAAAPVMSAEAAAAAFELPQGFRASVFAAEPDVMNPIAMAWDSRGRLWVAENFTYAERSQRFQLDLRDRVVIFDNTKGDSFQKRTVFTDSVQMLTGIEVGHDGVWLMCPPQLIFIPDRDHDDVPDGPGEVVLDGFTVAQQNYHNFANGIRFGPDGWLYGRCGGSCPGKIGKPGTAENRRCAIEGGIWRYHPTRGDVEVLTAGTTNPWGHDWNEVGELFFCNTVNGHLWHMIPGAHFTRPFTLDPNRRSYELIDFHADHWHFDSGQNWTKSRDGAANPYGGGHAHCGTLIYQGNRWPTTYSGKLFTLNFHGRRANVERIERSGGGYVLKHEDDFLLAADPWFRGMDLCTGPDGNVFVLDWSDTGECHEHTGVHRQSGRIYKVIHDKVASPSVPDGDRLDVDVRKWSEIDLAVAHTRTNRWQRRQARMELIRRSIAGQDLAVCLAILRQNVVAESMQSSFAVQSLLTLHACGATDREFLVEQLDHPDPSLRSWAIRLLSEPWPIDDCYGPDWKGGTASDGFHRMGVDLLDRFTQLAREESSSSVRLTLASTLQRMPVDCRAAVARELVAHRVDADDHDLPLMIWYGLIPVAKYEATDLVNVATPCRLPTTLRLISRCLAEEIEREPDAVNELLVSVTGATDVAYQSTVLTGIAEGLKGWKHAPRPDHWGQVVALKEERLQSLIRELSVVFGEGRAIEDLKRIALGSMKDATSSLSYETRLSALETLIQIRPKDLRSICEPLLSDARMNVIAAQGLALFDDPKVAIALIRRYGAFRGPEKPKIISLLASRPSFATALLEAIEQGKIPRADLSAFHVRQIQSLQSSALNDRIVEVWGQVHDTPEEKLQSIRELKESLSDQVLLQANKPRGRALFVKHCQNCHRLYGEGGQVGPDLSGANRNNLDYLLSNIVDPSGVVDRDFRMSILLLDDGRVLNGLVTDQSDRTLTLQTNTESVTLDQDTIEDQKITDKSPMPEGMLDTLSREEIRDLLGYLRHHSQVALP</sequence>
<evidence type="ECO:0000256" key="1">
    <source>
        <dbReference type="ARBA" id="ARBA00022617"/>
    </source>
</evidence>
<accession>A0A5C6DCP0</accession>
<dbReference type="Gene3D" id="2.120.10.30">
    <property type="entry name" value="TolB, C-terminal domain"/>
    <property type="match status" value="1"/>
</dbReference>
<protein>
    <submittedName>
        <fullName evidence="7">Cytochrome c</fullName>
    </submittedName>
</protein>
<dbReference type="InterPro" id="IPR011042">
    <property type="entry name" value="6-blade_b-propeller_TolB-like"/>
</dbReference>
<evidence type="ECO:0000256" key="4">
    <source>
        <dbReference type="PROSITE-ProRule" id="PRU00433"/>
    </source>
</evidence>
<dbReference type="PROSITE" id="PS51007">
    <property type="entry name" value="CYTC"/>
    <property type="match status" value="1"/>
</dbReference>
<dbReference type="Gene3D" id="1.10.760.10">
    <property type="entry name" value="Cytochrome c-like domain"/>
    <property type="match status" value="1"/>
</dbReference>
<keyword evidence="8" id="KW-1185">Reference proteome</keyword>
<evidence type="ECO:0000256" key="3">
    <source>
        <dbReference type="ARBA" id="ARBA00023004"/>
    </source>
</evidence>
<keyword evidence="5" id="KW-0732">Signal</keyword>
<comment type="caution">
    <text evidence="7">The sequence shown here is derived from an EMBL/GenBank/DDBJ whole genome shotgun (WGS) entry which is preliminary data.</text>
</comment>
<dbReference type="InterPro" id="IPR013428">
    <property type="entry name" value="Membrane-bound_put_N"/>
</dbReference>
<feature type="chain" id="PRO_5022816270" evidence="5">
    <location>
        <begin position="26"/>
        <end position="1034"/>
    </location>
</feature>
<dbReference type="InterPro" id="IPR036909">
    <property type="entry name" value="Cyt_c-like_dom_sf"/>
</dbReference>
<dbReference type="InterPro" id="IPR009056">
    <property type="entry name" value="Cyt_c-like_dom"/>
</dbReference>